<dbReference type="GO" id="GO:0004864">
    <property type="term" value="F:protein phosphatase inhibitor activity"/>
    <property type="evidence" value="ECO:0007669"/>
    <property type="project" value="UniProtKB-ARBA"/>
</dbReference>
<dbReference type="EMBL" id="JAYWIO010000003">
    <property type="protein sequence ID" value="KAK7276354.1"/>
    <property type="molecule type" value="Genomic_DNA"/>
</dbReference>
<dbReference type="PANTHER" id="PTHR33789">
    <property type="entry name" value="LACHRYMATORY-FACTOR SYNTHASE"/>
    <property type="match status" value="1"/>
</dbReference>
<dbReference type="SUPFAM" id="SSF55961">
    <property type="entry name" value="Bet v1-like"/>
    <property type="match status" value="1"/>
</dbReference>
<gene>
    <name evidence="1" type="ORF">RIF29_17493</name>
</gene>
<dbReference type="CDD" id="cd07821">
    <property type="entry name" value="PYR_PYL_RCAR_like"/>
    <property type="match status" value="1"/>
</dbReference>
<evidence type="ECO:0000313" key="1">
    <source>
        <dbReference type="EMBL" id="KAK7276354.1"/>
    </source>
</evidence>
<dbReference type="InterPro" id="IPR023393">
    <property type="entry name" value="START-like_dom_sf"/>
</dbReference>
<reference evidence="1 2" key="1">
    <citation type="submission" date="2024-01" db="EMBL/GenBank/DDBJ databases">
        <title>The genomes of 5 underutilized Papilionoideae crops provide insights into root nodulation and disease resistanc.</title>
        <authorList>
            <person name="Yuan L."/>
        </authorList>
    </citation>
    <scope>NUCLEOTIDE SEQUENCE [LARGE SCALE GENOMIC DNA]</scope>
    <source>
        <strain evidence="1">ZHUSHIDOU_FW_LH</strain>
        <tissue evidence="1">Leaf</tissue>
    </source>
</reference>
<dbReference type="AlphaFoldDB" id="A0AAN9IFD1"/>
<dbReference type="Proteomes" id="UP001372338">
    <property type="component" value="Unassembled WGS sequence"/>
</dbReference>
<dbReference type="Gene3D" id="3.30.530.20">
    <property type="match status" value="1"/>
</dbReference>
<dbReference type="InterPro" id="IPR053249">
    <property type="entry name" value="LFS"/>
</dbReference>
<proteinExistence type="predicted"/>
<comment type="caution">
    <text evidence="1">The sequence shown here is derived from an EMBL/GenBank/DDBJ whole genome shotgun (WGS) entry which is preliminary data.</text>
</comment>
<dbReference type="PANTHER" id="PTHR33789:SF5">
    <property type="entry name" value="BET V I_MAJOR LATEX PROTEIN DOMAIN-CONTAINING PROTEIN"/>
    <property type="match status" value="1"/>
</dbReference>
<dbReference type="Pfam" id="PF10604">
    <property type="entry name" value="Polyketide_cyc2"/>
    <property type="match status" value="1"/>
</dbReference>
<keyword evidence="2" id="KW-1185">Reference proteome</keyword>
<name>A0AAN9IFD1_CROPI</name>
<dbReference type="InterPro" id="IPR019587">
    <property type="entry name" value="Polyketide_cyclase/dehydratase"/>
</dbReference>
<accession>A0AAN9IFD1</accession>
<evidence type="ECO:0000313" key="2">
    <source>
        <dbReference type="Proteomes" id="UP001372338"/>
    </source>
</evidence>
<protein>
    <recommendedName>
        <fullName evidence="3">Polyketide cyclase/dehydrase</fullName>
    </recommendedName>
</protein>
<sequence length="202" mass="22948">MWYLSHEVLPPNRLVFWVRRLLMCLNINFYLIIHVLQATDAGNGKWHGSVGGIVCAPIDKVWTLVSQTKRLPEWMPMIERCTTLTGDEDEPGYVRLLSGFMFPQQDGDRSWIKERLVSLDSSSHSYVYKMEASNVGLDGSVNSLKLVDYGDESTLIHWSFEINPLEDVSKESIVDYLGFLYKSCINRIEGAIETASRNVSPA</sequence>
<organism evidence="1 2">
    <name type="scientific">Crotalaria pallida</name>
    <name type="common">Smooth rattlebox</name>
    <name type="synonym">Crotalaria striata</name>
    <dbReference type="NCBI Taxonomy" id="3830"/>
    <lineage>
        <taxon>Eukaryota</taxon>
        <taxon>Viridiplantae</taxon>
        <taxon>Streptophyta</taxon>
        <taxon>Embryophyta</taxon>
        <taxon>Tracheophyta</taxon>
        <taxon>Spermatophyta</taxon>
        <taxon>Magnoliopsida</taxon>
        <taxon>eudicotyledons</taxon>
        <taxon>Gunneridae</taxon>
        <taxon>Pentapetalae</taxon>
        <taxon>rosids</taxon>
        <taxon>fabids</taxon>
        <taxon>Fabales</taxon>
        <taxon>Fabaceae</taxon>
        <taxon>Papilionoideae</taxon>
        <taxon>50 kb inversion clade</taxon>
        <taxon>genistoids sensu lato</taxon>
        <taxon>core genistoids</taxon>
        <taxon>Crotalarieae</taxon>
        <taxon>Crotalaria</taxon>
    </lineage>
</organism>
<evidence type="ECO:0008006" key="3">
    <source>
        <dbReference type="Google" id="ProtNLM"/>
    </source>
</evidence>